<dbReference type="SUPFAM" id="SSF56784">
    <property type="entry name" value="HAD-like"/>
    <property type="match status" value="1"/>
</dbReference>
<dbReference type="EMBL" id="PFLW01000032">
    <property type="protein sequence ID" value="PIY89350.1"/>
    <property type="molecule type" value="Genomic_DNA"/>
</dbReference>
<dbReference type="PANTHER" id="PTHR43344:SF2">
    <property type="entry name" value="PHOSPHOSERINE PHOSPHATASE"/>
    <property type="match status" value="1"/>
</dbReference>
<dbReference type="Proteomes" id="UP000230767">
    <property type="component" value="Unassembled WGS sequence"/>
</dbReference>
<evidence type="ECO:0000256" key="6">
    <source>
        <dbReference type="ARBA" id="ARBA00022801"/>
    </source>
</evidence>
<protein>
    <recommendedName>
        <fullName evidence="3">phosphoserine phosphatase</fullName>
        <ecNumber evidence="3">3.1.3.3</ecNumber>
    </recommendedName>
</protein>
<evidence type="ECO:0000256" key="1">
    <source>
        <dbReference type="ARBA" id="ARBA00001946"/>
    </source>
</evidence>
<dbReference type="InterPro" id="IPR036412">
    <property type="entry name" value="HAD-like_sf"/>
</dbReference>
<dbReference type="Pfam" id="PF00702">
    <property type="entry name" value="Hydrolase"/>
    <property type="match status" value="1"/>
</dbReference>
<keyword evidence="4" id="KW-0028">Amino-acid biosynthesis</keyword>
<keyword evidence="6" id="KW-0378">Hydrolase</keyword>
<evidence type="ECO:0000256" key="7">
    <source>
        <dbReference type="ARBA" id="ARBA00022842"/>
    </source>
</evidence>
<evidence type="ECO:0000256" key="4">
    <source>
        <dbReference type="ARBA" id="ARBA00022605"/>
    </source>
</evidence>
<dbReference type="InterPro" id="IPR050582">
    <property type="entry name" value="HAD-like_SerB"/>
</dbReference>
<organism evidence="11 12">
    <name type="scientific">Candidatus Nealsonbacteria bacterium CG_4_10_14_0_8_um_filter_37_14</name>
    <dbReference type="NCBI Taxonomy" id="1974684"/>
    <lineage>
        <taxon>Bacteria</taxon>
        <taxon>Candidatus Nealsoniibacteriota</taxon>
    </lineage>
</organism>
<name>A0A2M7R6Q2_9BACT</name>
<evidence type="ECO:0000256" key="2">
    <source>
        <dbReference type="ARBA" id="ARBA00005135"/>
    </source>
</evidence>
<dbReference type="GO" id="GO:0006564">
    <property type="term" value="P:L-serine biosynthetic process"/>
    <property type="evidence" value="ECO:0007669"/>
    <property type="project" value="UniProtKB-KW"/>
</dbReference>
<evidence type="ECO:0000256" key="10">
    <source>
        <dbReference type="ARBA" id="ARBA00048523"/>
    </source>
</evidence>
<dbReference type="GO" id="GO:0036424">
    <property type="term" value="F:L-phosphoserine phosphatase activity"/>
    <property type="evidence" value="ECO:0007669"/>
    <property type="project" value="TreeGrafter"/>
</dbReference>
<accession>A0A2M7R6Q2</accession>
<dbReference type="GO" id="GO:0000287">
    <property type="term" value="F:magnesium ion binding"/>
    <property type="evidence" value="ECO:0007669"/>
    <property type="project" value="TreeGrafter"/>
</dbReference>
<proteinExistence type="predicted"/>
<keyword evidence="7" id="KW-0460">Magnesium</keyword>
<evidence type="ECO:0000256" key="9">
    <source>
        <dbReference type="ARBA" id="ARBA00048138"/>
    </source>
</evidence>
<gene>
    <name evidence="11" type="ORF">COY73_01135</name>
</gene>
<evidence type="ECO:0000256" key="3">
    <source>
        <dbReference type="ARBA" id="ARBA00012640"/>
    </source>
</evidence>
<evidence type="ECO:0000313" key="11">
    <source>
        <dbReference type="EMBL" id="PIY89350.1"/>
    </source>
</evidence>
<comment type="pathway">
    <text evidence="2">Amino-acid biosynthesis; L-serine biosynthesis; L-serine from 3-phospho-D-glycerate: step 3/3.</text>
</comment>
<reference evidence="12" key="1">
    <citation type="submission" date="2017-09" db="EMBL/GenBank/DDBJ databases">
        <title>Depth-based differentiation of microbial function through sediment-hosted aquifers and enrichment of novel symbionts in the deep terrestrial subsurface.</title>
        <authorList>
            <person name="Probst A.J."/>
            <person name="Ladd B."/>
            <person name="Jarett J.K."/>
            <person name="Geller-Mcgrath D.E."/>
            <person name="Sieber C.M.K."/>
            <person name="Emerson J.B."/>
            <person name="Anantharaman K."/>
            <person name="Thomas B.C."/>
            <person name="Malmstrom R."/>
            <person name="Stieglmeier M."/>
            <person name="Klingl A."/>
            <person name="Woyke T."/>
            <person name="Ryan C.M."/>
            <person name="Banfield J.F."/>
        </authorList>
    </citation>
    <scope>NUCLEOTIDE SEQUENCE [LARGE SCALE GENOMIC DNA]</scope>
</reference>
<dbReference type="InterPro" id="IPR023214">
    <property type="entry name" value="HAD_sf"/>
</dbReference>
<dbReference type="Gene3D" id="3.40.50.1000">
    <property type="entry name" value="HAD superfamily/HAD-like"/>
    <property type="match status" value="1"/>
</dbReference>
<comment type="cofactor">
    <cofactor evidence="1">
        <name>Mg(2+)</name>
        <dbReference type="ChEBI" id="CHEBI:18420"/>
    </cofactor>
</comment>
<dbReference type="Pfam" id="PF08282">
    <property type="entry name" value="Hydrolase_3"/>
    <property type="match status" value="1"/>
</dbReference>
<comment type="caution">
    <text evidence="11">The sequence shown here is derived from an EMBL/GenBank/DDBJ whole genome shotgun (WGS) entry which is preliminary data.</text>
</comment>
<keyword evidence="5" id="KW-0479">Metal-binding</keyword>
<dbReference type="EC" id="3.1.3.3" evidence="3"/>
<keyword evidence="8" id="KW-0718">Serine biosynthesis</keyword>
<comment type="catalytic activity">
    <reaction evidence="9">
        <text>O-phospho-L-serine + H2O = L-serine + phosphate</text>
        <dbReference type="Rhea" id="RHEA:21208"/>
        <dbReference type="ChEBI" id="CHEBI:15377"/>
        <dbReference type="ChEBI" id="CHEBI:33384"/>
        <dbReference type="ChEBI" id="CHEBI:43474"/>
        <dbReference type="ChEBI" id="CHEBI:57524"/>
        <dbReference type="EC" id="3.1.3.3"/>
    </reaction>
</comment>
<evidence type="ECO:0000256" key="5">
    <source>
        <dbReference type="ARBA" id="ARBA00022723"/>
    </source>
</evidence>
<dbReference type="AlphaFoldDB" id="A0A2M7R6Q2"/>
<dbReference type="PANTHER" id="PTHR43344">
    <property type="entry name" value="PHOSPHOSERINE PHOSPHATASE"/>
    <property type="match status" value="1"/>
</dbReference>
<comment type="catalytic activity">
    <reaction evidence="10">
        <text>O-phospho-D-serine + H2O = D-serine + phosphate</text>
        <dbReference type="Rhea" id="RHEA:24873"/>
        <dbReference type="ChEBI" id="CHEBI:15377"/>
        <dbReference type="ChEBI" id="CHEBI:35247"/>
        <dbReference type="ChEBI" id="CHEBI:43474"/>
        <dbReference type="ChEBI" id="CHEBI:58680"/>
        <dbReference type="EC" id="3.1.3.3"/>
    </reaction>
</comment>
<evidence type="ECO:0000313" key="12">
    <source>
        <dbReference type="Proteomes" id="UP000230767"/>
    </source>
</evidence>
<dbReference type="GO" id="GO:0005737">
    <property type="term" value="C:cytoplasm"/>
    <property type="evidence" value="ECO:0007669"/>
    <property type="project" value="TreeGrafter"/>
</dbReference>
<dbReference type="Gene3D" id="1.10.3870.10">
    <property type="entry name" value="AF1437-like domain superfamily"/>
    <property type="match status" value="1"/>
</dbReference>
<evidence type="ECO:0000256" key="8">
    <source>
        <dbReference type="ARBA" id="ARBA00023299"/>
    </source>
</evidence>
<sequence length="352" mass="39622">MKKVICFDLEGPLSPMDYAYEVMKFIPAGDRVFEVISRYDDILTLEQRANYESGDTLKLIVPFLKCGAFKVLPSEARQVLICGNSEEADFKKISDRAILVNGAKELISRLRQGGWQVFIISTSYEHHALRIARRLGVSRANVFCTKFPLGLYRKEIDERSLLIVDSARDFIASDLWIKNLSSGKKDKEIKEFLDEFFWGEVTSDTEIKKSFGDIRVMGGARKVEALKKIAERSGVLLENLAAVGDSITDFKMLQAVDGAGGLAIVFNGNEYALPYGTVGLATTNIMDLRKILDAWKRGGREAVKVVIRKTKPVMAGPYYHWLVGKTQQELSEILKIHKKFRKMVRKEAAKLG</sequence>